<keyword evidence="10" id="KW-0833">Ubl conjugation pathway</keyword>
<keyword evidence="11" id="KW-0862">Zinc</keyword>
<evidence type="ECO:0000256" key="5">
    <source>
        <dbReference type="ARBA" id="ARBA00022679"/>
    </source>
</evidence>
<keyword evidence="5" id="KW-0808">Transferase</keyword>
<dbReference type="PROSITE" id="PS51873">
    <property type="entry name" value="TRIAD"/>
    <property type="match status" value="1"/>
</dbReference>
<evidence type="ECO:0000256" key="11">
    <source>
        <dbReference type="ARBA" id="ARBA00022833"/>
    </source>
</evidence>
<feature type="transmembrane region" description="Helical" evidence="15">
    <location>
        <begin position="233"/>
        <end position="257"/>
    </location>
</feature>
<evidence type="ECO:0000256" key="14">
    <source>
        <dbReference type="ARBA" id="ARBA00038342"/>
    </source>
</evidence>
<organism evidence="17 18">
    <name type="scientific">Tachysurus vachellii</name>
    <name type="common">Darkbarbel catfish</name>
    <name type="synonym">Pelteobagrus vachellii</name>
    <dbReference type="NCBI Taxonomy" id="175792"/>
    <lineage>
        <taxon>Eukaryota</taxon>
        <taxon>Metazoa</taxon>
        <taxon>Chordata</taxon>
        <taxon>Craniata</taxon>
        <taxon>Vertebrata</taxon>
        <taxon>Euteleostomi</taxon>
        <taxon>Actinopterygii</taxon>
        <taxon>Neopterygii</taxon>
        <taxon>Teleostei</taxon>
        <taxon>Ostariophysi</taxon>
        <taxon>Siluriformes</taxon>
        <taxon>Bagridae</taxon>
        <taxon>Tachysurus</taxon>
    </lineage>
</organism>
<evidence type="ECO:0000256" key="2">
    <source>
        <dbReference type="ARBA" id="ARBA00004167"/>
    </source>
</evidence>
<keyword evidence="9" id="KW-0863">Zinc-finger</keyword>
<dbReference type="GO" id="GO:0016567">
    <property type="term" value="P:protein ubiquitination"/>
    <property type="evidence" value="ECO:0007669"/>
    <property type="project" value="InterPro"/>
</dbReference>
<keyword evidence="7" id="KW-0479">Metal-binding</keyword>
<dbReference type="InterPro" id="IPR002867">
    <property type="entry name" value="IBR_dom"/>
</dbReference>
<proteinExistence type="inferred from homology"/>
<keyword evidence="18" id="KW-1185">Reference proteome</keyword>
<dbReference type="GO" id="GO:0008270">
    <property type="term" value="F:zinc ion binding"/>
    <property type="evidence" value="ECO:0007669"/>
    <property type="project" value="UniProtKB-KW"/>
</dbReference>
<comment type="subcellular location">
    <subcellularLocation>
        <location evidence="2">Membrane</location>
        <topology evidence="2">Single-pass membrane protein</topology>
    </subcellularLocation>
</comment>
<evidence type="ECO:0000256" key="4">
    <source>
        <dbReference type="ARBA" id="ARBA00012251"/>
    </source>
</evidence>
<name>A0AA88NUV3_TACVA</name>
<evidence type="ECO:0000259" key="16">
    <source>
        <dbReference type="PROSITE" id="PS51873"/>
    </source>
</evidence>
<evidence type="ECO:0000256" key="1">
    <source>
        <dbReference type="ARBA" id="ARBA00001798"/>
    </source>
</evidence>
<evidence type="ECO:0000256" key="3">
    <source>
        <dbReference type="ARBA" id="ARBA00004906"/>
    </source>
</evidence>
<dbReference type="PANTHER" id="PTHR11685">
    <property type="entry name" value="RBR FAMILY RING FINGER AND IBR DOMAIN-CONTAINING"/>
    <property type="match status" value="1"/>
</dbReference>
<comment type="caution">
    <text evidence="17">The sequence shown here is derived from an EMBL/GenBank/DDBJ whole genome shotgun (WGS) entry which is preliminary data.</text>
</comment>
<dbReference type="InterPro" id="IPR031127">
    <property type="entry name" value="E3_UB_ligase_RBR"/>
</dbReference>
<feature type="domain" description="RING-type" evidence="16">
    <location>
        <begin position="14"/>
        <end position="214"/>
    </location>
</feature>
<keyword evidence="8" id="KW-0677">Repeat</keyword>
<evidence type="ECO:0000313" key="17">
    <source>
        <dbReference type="EMBL" id="KAK2864142.1"/>
    </source>
</evidence>
<keyword evidence="13 15" id="KW-0472">Membrane</keyword>
<dbReference type="EC" id="2.3.2.31" evidence="4"/>
<evidence type="ECO:0000256" key="7">
    <source>
        <dbReference type="ARBA" id="ARBA00022723"/>
    </source>
</evidence>
<reference evidence="17" key="1">
    <citation type="submission" date="2023-08" db="EMBL/GenBank/DDBJ databases">
        <title>Pelteobagrus vachellii genome.</title>
        <authorList>
            <person name="Liu H."/>
        </authorList>
    </citation>
    <scope>NUCLEOTIDE SEQUENCE</scope>
    <source>
        <strain evidence="17">PRFRI_2022a</strain>
        <tissue evidence="17">Muscle</tissue>
    </source>
</reference>
<comment type="pathway">
    <text evidence="3">Protein modification; protein ubiquitination.</text>
</comment>
<dbReference type="Gene3D" id="3.30.40.10">
    <property type="entry name" value="Zinc/RING finger domain, C3HC4 (zinc finger)"/>
    <property type="match status" value="1"/>
</dbReference>
<evidence type="ECO:0000256" key="6">
    <source>
        <dbReference type="ARBA" id="ARBA00022692"/>
    </source>
</evidence>
<dbReference type="SMART" id="SM00647">
    <property type="entry name" value="IBR"/>
    <property type="match status" value="1"/>
</dbReference>
<dbReference type="Proteomes" id="UP001187315">
    <property type="component" value="Unassembled WGS sequence"/>
</dbReference>
<accession>A0AA88NUV3</accession>
<gene>
    <name evidence="17" type="ORF">Q7C36_003296</name>
</gene>
<evidence type="ECO:0000256" key="8">
    <source>
        <dbReference type="ARBA" id="ARBA00022737"/>
    </source>
</evidence>
<dbReference type="InterPro" id="IPR013083">
    <property type="entry name" value="Znf_RING/FYVE/PHD"/>
</dbReference>
<dbReference type="GO" id="GO:0031090">
    <property type="term" value="C:organelle membrane"/>
    <property type="evidence" value="ECO:0007669"/>
    <property type="project" value="UniProtKB-ARBA"/>
</dbReference>
<dbReference type="Pfam" id="PF01485">
    <property type="entry name" value="IBR"/>
    <property type="match status" value="1"/>
</dbReference>
<protein>
    <recommendedName>
        <fullName evidence="4">RBR-type E3 ubiquitin transferase</fullName>
        <ecNumber evidence="4">2.3.2.31</ecNumber>
    </recommendedName>
</protein>
<dbReference type="SUPFAM" id="SSF57850">
    <property type="entry name" value="RING/U-box"/>
    <property type="match status" value="3"/>
</dbReference>
<dbReference type="GO" id="GO:0061630">
    <property type="term" value="F:ubiquitin protein ligase activity"/>
    <property type="evidence" value="ECO:0007669"/>
    <property type="project" value="UniProtKB-EC"/>
</dbReference>
<comment type="similarity">
    <text evidence="14">Belongs to the RBR family. RNF144 subfamily.</text>
</comment>
<dbReference type="AlphaFoldDB" id="A0AA88NUV3"/>
<keyword evidence="12 15" id="KW-1133">Transmembrane helix</keyword>
<comment type="catalytic activity">
    <reaction evidence="1">
        <text>[E2 ubiquitin-conjugating enzyme]-S-ubiquitinyl-L-cysteine + [acceptor protein]-L-lysine = [E2 ubiquitin-conjugating enzyme]-L-cysteine + [acceptor protein]-N(6)-ubiquitinyl-L-lysine.</text>
        <dbReference type="EC" id="2.3.2.31"/>
    </reaction>
</comment>
<dbReference type="GO" id="GO:0005737">
    <property type="term" value="C:cytoplasm"/>
    <property type="evidence" value="ECO:0007669"/>
    <property type="project" value="UniProtKB-ARBA"/>
</dbReference>
<dbReference type="EMBL" id="JAVHJS010000003">
    <property type="protein sequence ID" value="KAK2864142.1"/>
    <property type="molecule type" value="Genomic_DNA"/>
</dbReference>
<evidence type="ECO:0000256" key="10">
    <source>
        <dbReference type="ARBA" id="ARBA00022786"/>
    </source>
</evidence>
<keyword evidence="6 15" id="KW-0812">Transmembrane</keyword>
<evidence type="ECO:0000256" key="13">
    <source>
        <dbReference type="ARBA" id="ARBA00023136"/>
    </source>
</evidence>
<sequence length="271" mass="31196">MSSPYSSKDRDTLTQLPCKLCLKYVPLEHMTTISQCLCLFCILCLKWYIELLIKEGLQTGISCPNSACPKQRQLLENERDRRLQFEREVLVDPCRTWCPSCSYQAVCQLQEAELPMPQLVKCPLCILRFCSACHADWHKGQTCQGPLPIGFYQARWSIFIERDEGCAQTLCKDCKHAFCWYCLESLDMSHTDQQPHYDDFLLIHYDTGSCQNKLGHSRAAVTWHRTQVCNGDFAGFVLLLLVASPFLLLATPFFLFYKCRCGYEDDDPLLS</sequence>
<evidence type="ECO:0000256" key="9">
    <source>
        <dbReference type="ARBA" id="ARBA00022771"/>
    </source>
</evidence>
<dbReference type="FunFam" id="3.30.40.10:FF:000051">
    <property type="entry name" value="RBR-type E3 ubiquitin transferase"/>
    <property type="match status" value="1"/>
</dbReference>
<evidence type="ECO:0000313" key="18">
    <source>
        <dbReference type="Proteomes" id="UP001187315"/>
    </source>
</evidence>
<evidence type="ECO:0000256" key="15">
    <source>
        <dbReference type="SAM" id="Phobius"/>
    </source>
</evidence>
<evidence type="ECO:0000256" key="12">
    <source>
        <dbReference type="ARBA" id="ARBA00022989"/>
    </source>
</evidence>
<dbReference type="Gene3D" id="1.20.120.1750">
    <property type="match status" value="1"/>
</dbReference>
<dbReference type="InterPro" id="IPR044066">
    <property type="entry name" value="TRIAD_supradom"/>
</dbReference>